<evidence type="ECO:0000313" key="3">
    <source>
        <dbReference type="EMBL" id="CAK9068882.1"/>
    </source>
</evidence>
<dbReference type="EMBL" id="CAXAMM010031890">
    <property type="protein sequence ID" value="CAK9068882.1"/>
    <property type="molecule type" value="Genomic_DNA"/>
</dbReference>
<protein>
    <submittedName>
        <fullName evidence="3">Protein SENSITIVITY TO RED LIGHT REDUCED 1</fullName>
    </submittedName>
</protein>
<feature type="region of interest" description="Disordered" evidence="1">
    <location>
        <begin position="1"/>
        <end position="36"/>
    </location>
</feature>
<feature type="domain" description="Reverse transcriptase Ty1/copia-type" evidence="2">
    <location>
        <begin position="219"/>
        <end position="352"/>
    </location>
</feature>
<comment type="caution">
    <text evidence="3">The sequence shown here is derived from an EMBL/GenBank/DDBJ whole genome shotgun (WGS) entry which is preliminary data.</text>
</comment>
<evidence type="ECO:0000313" key="4">
    <source>
        <dbReference type="Proteomes" id="UP001642464"/>
    </source>
</evidence>
<accession>A0ABP0P1Q7</accession>
<gene>
    <name evidence="3" type="ORF">SCF082_LOCUS34600</name>
</gene>
<dbReference type="Proteomes" id="UP001642464">
    <property type="component" value="Unassembled WGS sequence"/>
</dbReference>
<dbReference type="Pfam" id="PF07727">
    <property type="entry name" value="RVT_2"/>
    <property type="match status" value="1"/>
</dbReference>
<feature type="region of interest" description="Disordered" evidence="1">
    <location>
        <begin position="57"/>
        <end position="88"/>
    </location>
</feature>
<organism evidence="3 4">
    <name type="scientific">Durusdinium trenchii</name>
    <dbReference type="NCBI Taxonomy" id="1381693"/>
    <lineage>
        <taxon>Eukaryota</taxon>
        <taxon>Sar</taxon>
        <taxon>Alveolata</taxon>
        <taxon>Dinophyceae</taxon>
        <taxon>Suessiales</taxon>
        <taxon>Symbiodiniaceae</taxon>
        <taxon>Durusdinium</taxon>
    </lineage>
</organism>
<feature type="compositionally biased region" description="Basic and acidic residues" evidence="1">
    <location>
        <begin position="19"/>
        <end position="36"/>
    </location>
</feature>
<sequence>MKRQKTDSEKTLRQSLDSASDRSIDPRQESGRVKRQISEIEELEKIALKELRRLNRLERDTKVRRDSKSSSVADSAGATSSSASSARPANAEAAAGAVSLDLQDVPGLEDIAEAEEVAQDSFMAKPAKAKNGEFCMRRATPEERAGFDESDLSEWSNIQNLKAVDVVSPTQAREVRRKHPTRILQSRMVRRKKPLPGVGNFKYKSRWCVLGHGDPDTGELWVEPCDGIRLPKGSLIRLVAPIYGLDDSPLNWHLTVVRFLEDLGFNRSLFEPCWFVKRVEGRIEAMVLVEVDDFNIAATEEYMPDLQEKLKARFKFGKWEHQEADFAGRSVKILSDRVIMHQHKYIVEKLAAVKLAVGRRADKTAPLDDEEFEEFRSMLYKVAWLAHQTRPEAAGIVSILSSRLHRATVHDVVCLNKVITHMRQTAQQPLVLHRFDMSKMILIAASDAGGVAGKQVSREVPGEELEDTIQGAFLIFASDNMPSASRKVKVSLLSWRSSKLRRRVASTLAGEALAFNQAISELEWLQVLIRDIVWGDVELTDWTQSLTPFVAVLPDTCKLKGTLDQGLITDAKSLYDTIQKESPSSRQDRRTAIEIAIILNSIKKADTIVRWAPHPRMVADVLTKDDLSRSNGALEEVLRTGESVNDVSDDRGCRCAIKIPRAGLPELMTCKPCLVQMAASEERHLELPEASLLDVPCLRMSGVEGDALCGRGS</sequence>
<evidence type="ECO:0000259" key="2">
    <source>
        <dbReference type="Pfam" id="PF07727"/>
    </source>
</evidence>
<reference evidence="3 4" key="1">
    <citation type="submission" date="2024-02" db="EMBL/GenBank/DDBJ databases">
        <authorList>
            <person name="Chen Y."/>
            <person name="Shah S."/>
            <person name="Dougan E. K."/>
            <person name="Thang M."/>
            <person name="Chan C."/>
        </authorList>
    </citation>
    <scope>NUCLEOTIDE SEQUENCE [LARGE SCALE GENOMIC DNA]</scope>
</reference>
<evidence type="ECO:0000256" key="1">
    <source>
        <dbReference type="SAM" id="MobiDB-lite"/>
    </source>
</evidence>
<proteinExistence type="predicted"/>
<dbReference type="InterPro" id="IPR013103">
    <property type="entry name" value="RVT_2"/>
</dbReference>
<feature type="compositionally biased region" description="Basic and acidic residues" evidence="1">
    <location>
        <begin position="1"/>
        <end position="12"/>
    </location>
</feature>
<keyword evidence="4" id="KW-1185">Reference proteome</keyword>
<feature type="compositionally biased region" description="Low complexity" evidence="1">
    <location>
        <begin position="69"/>
        <end position="88"/>
    </location>
</feature>
<feature type="compositionally biased region" description="Basic and acidic residues" evidence="1">
    <location>
        <begin position="57"/>
        <end position="68"/>
    </location>
</feature>
<name>A0ABP0P1Q7_9DINO</name>